<dbReference type="InterPro" id="IPR029787">
    <property type="entry name" value="Nucleotide_cyclase"/>
</dbReference>
<keyword evidence="1" id="KW-0812">Transmembrane</keyword>
<accession>A0A4R1BCZ6</accession>
<feature type="transmembrane region" description="Helical" evidence="1">
    <location>
        <begin position="74"/>
        <end position="93"/>
    </location>
</feature>
<protein>
    <submittedName>
        <fullName evidence="3">GGDEF domain-containing protein</fullName>
    </submittedName>
</protein>
<reference evidence="3 4" key="1">
    <citation type="submission" date="2019-03" db="EMBL/GenBank/DDBJ databases">
        <title>Whole genome sequence of a novel Rubrobacter taiwanensis strain, isolated from Yellowstone National Park.</title>
        <authorList>
            <person name="Freed S."/>
            <person name="Ramaley R.F."/>
            <person name="Kyndt J.A."/>
        </authorList>
    </citation>
    <scope>NUCLEOTIDE SEQUENCE [LARGE SCALE GENOMIC DNA]</scope>
    <source>
        <strain evidence="3 4">Yellowstone</strain>
    </source>
</reference>
<name>A0A4R1BCZ6_9ACTN</name>
<feature type="transmembrane region" description="Helical" evidence="1">
    <location>
        <begin position="15"/>
        <end position="36"/>
    </location>
</feature>
<feature type="transmembrane region" description="Helical" evidence="1">
    <location>
        <begin position="128"/>
        <end position="147"/>
    </location>
</feature>
<evidence type="ECO:0000259" key="2">
    <source>
        <dbReference type="PROSITE" id="PS50887"/>
    </source>
</evidence>
<evidence type="ECO:0000313" key="3">
    <source>
        <dbReference type="EMBL" id="TCJ14848.1"/>
    </source>
</evidence>
<evidence type="ECO:0000256" key="1">
    <source>
        <dbReference type="SAM" id="Phobius"/>
    </source>
</evidence>
<dbReference type="GO" id="GO:0005886">
    <property type="term" value="C:plasma membrane"/>
    <property type="evidence" value="ECO:0007669"/>
    <property type="project" value="TreeGrafter"/>
</dbReference>
<feature type="transmembrane region" description="Helical" evidence="1">
    <location>
        <begin position="105"/>
        <end position="121"/>
    </location>
</feature>
<dbReference type="EMBL" id="SKBU01000031">
    <property type="protein sequence ID" value="TCJ14848.1"/>
    <property type="molecule type" value="Genomic_DNA"/>
</dbReference>
<feature type="transmembrane region" description="Helical" evidence="1">
    <location>
        <begin position="42"/>
        <end position="62"/>
    </location>
</feature>
<dbReference type="NCBIfam" id="TIGR00254">
    <property type="entry name" value="GGDEF"/>
    <property type="match status" value="1"/>
</dbReference>
<comment type="caution">
    <text evidence="3">The sequence shown here is derived from an EMBL/GenBank/DDBJ whole genome shotgun (WGS) entry which is preliminary data.</text>
</comment>
<dbReference type="GO" id="GO:1902201">
    <property type="term" value="P:negative regulation of bacterial-type flagellum-dependent cell motility"/>
    <property type="evidence" value="ECO:0007669"/>
    <property type="project" value="TreeGrafter"/>
</dbReference>
<organism evidence="3 4">
    <name type="scientific">Rubrobacter taiwanensis</name>
    <dbReference type="NCBI Taxonomy" id="185139"/>
    <lineage>
        <taxon>Bacteria</taxon>
        <taxon>Bacillati</taxon>
        <taxon>Actinomycetota</taxon>
        <taxon>Rubrobacteria</taxon>
        <taxon>Rubrobacterales</taxon>
        <taxon>Rubrobacteraceae</taxon>
        <taxon>Rubrobacter</taxon>
    </lineage>
</organism>
<gene>
    <name evidence="3" type="ORF">E0L93_14015</name>
</gene>
<dbReference type="Gene3D" id="3.30.70.270">
    <property type="match status" value="1"/>
</dbReference>
<dbReference type="InterPro" id="IPR043128">
    <property type="entry name" value="Rev_trsase/Diguanyl_cyclase"/>
</dbReference>
<dbReference type="OrthoDB" id="23692at2"/>
<dbReference type="PROSITE" id="PS50887">
    <property type="entry name" value="GGDEF"/>
    <property type="match status" value="1"/>
</dbReference>
<evidence type="ECO:0000313" key="4">
    <source>
        <dbReference type="Proteomes" id="UP000295244"/>
    </source>
</evidence>
<dbReference type="CDD" id="cd01949">
    <property type="entry name" value="GGDEF"/>
    <property type="match status" value="1"/>
</dbReference>
<dbReference type="PANTHER" id="PTHR45138">
    <property type="entry name" value="REGULATORY COMPONENTS OF SENSORY TRANSDUCTION SYSTEM"/>
    <property type="match status" value="1"/>
</dbReference>
<dbReference type="SUPFAM" id="SSF55073">
    <property type="entry name" value="Nucleotide cyclase"/>
    <property type="match status" value="1"/>
</dbReference>
<dbReference type="GO" id="GO:0043709">
    <property type="term" value="P:cell adhesion involved in single-species biofilm formation"/>
    <property type="evidence" value="ECO:0007669"/>
    <property type="project" value="TreeGrafter"/>
</dbReference>
<sequence length="363" mass="40334">MGAREEWLRPLKRRIYTVVAALGIAASVFALIINELSGQSPSFVRGVLLAAAGFCALLLLLLRTEAPLRWVEELLYAGTGAIFLSVFFFALYAAEHHFQAKNSLLGLYLWLPMVYVLAFLVHESRPALFRSALFYILLVAVSLPHALSYITSRMPPEGPVYTSFEQLYFSNAVIIALLFFFARLKERLREVQLNAERMERLARTDPLTGVANRRRIEQLLEAEVEKAGAEGRRLSLITFDIDDFKQINDLFGHDAGDSVLAQVARTVESHLRAGDHFGRWGGEEFVILAPGMSLEMARGLADRVRTVLQDQDFDPIGTLSASFGVAELQPGDSPTTLVKRADVAVYRAKTRGKNRVEAHPGAA</sequence>
<dbReference type="Pfam" id="PF00990">
    <property type="entry name" value="GGDEF"/>
    <property type="match status" value="1"/>
</dbReference>
<dbReference type="Proteomes" id="UP000295244">
    <property type="component" value="Unassembled WGS sequence"/>
</dbReference>
<proteinExistence type="predicted"/>
<keyword evidence="1" id="KW-1133">Transmembrane helix</keyword>
<dbReference type="RefSeq" id="WP_132692700.1">
    <property type="nucleotide sequence ID" value="NZ_SKBU01000031.1"/>
</dbReference>
<dbReference type="PANTHER" id="PTHR45138:SF9">
    <property type="entry name" value="DIGUANYLATE CYCLASE DGCM-RELATED"/>
    <property type="match status" value="1"/>
</dbReference>
<keyword evidence="1" id="KW-0472">Membrane</keyword>
<dbReference type="AlphaFoldDB" id="A0A4R1BCZ6"/>
<feature type="domain" description="GGDEF" evidence="2">
    <location>
        <begin position="232"/>
        <end position="361"/>
    </location>
</feature>
<feature type="transmembrane region" description="Helical" evidence="1">
    <location>
        <begin position="167"/>
        <end position="184"/>
    </location>
</feature>
<dbReference type="SMART" id="SM00267">
    <property type="entry name" value="GGDEF"/>
    <property type="match status" value="1"/>
</dbReference>
<dbReference type="GO" id="GO:0052621">
    <property type="term" value="F:diguanylate cyclase activity"/>
    <property type="evidence" value="ECO:0007669"/>
    <property type="project" value="TreeGrafter"/>
</dbReference>
<dbReference type="InterPro" id="IPR050469">
    <property type="entry name" value="Diguanylate_Cyclase"/>
</dbReference>
<dbReference type="FunFam" id="3.30.70.270:FF:000001">
    <property type="entry name" value="Diguanylate cyclase domain protein"/>
    <property type="match status" value="1"/>
</dbReference>
<keyword evidence="4" id="KW-1185">Reference proteome</keyword>
<dbReference type="InterPro" id="IPR000160">
    <property type="entry name" value="GGDEF_dom"/>
</dbReference>